<dbReference type="PANTHER" id="PTHR43277">
    <property type="entry name" value="ARGININE DECARBOXYLASE"/>
    <property type="match status" value="1"/>
</dbReference>
<accession>A0A644ZGM9</accession>
<evidence type="ECO:0000256" key="1">
    <source>
        <dbReference type="ARBA" id="ARBA00001933"/>
    </source>
</evidence>
<sequence length="480" mass="50944">MLYEALRDYARRDVCPMHMPGHKRNTGLLGEDFPYQLDITEIPGFDQLYRSKGILLEAARAAGRLYGSRRSFLLVNGSTVGLLAAVRALAGRGGKLIMGRNCHRSVYHAAELCALETVYLWPEADEATGIAGGITPGQVALALAAHPDAALVAVTSPTFEGVVSDLEGISAVTKAHGVPLLVDEAHGAHLGFSPRFGARAIQCGADVAVASLHKTLPALNQCSLLHVGQDAPEGLERALDRALEMLQTSSPSYLLLASADRCVELLGARGPELFAQYENNLDRFGAAASGLKRLGVLCHGNDRPERHPRFFRHDPGKLVLLGGGAGITGPALAGLLRERYGIETEMAGAAFALAMTSICDPASSFDRLADALLDIDRTAPAAPPLSPPVRVAAPPLPAIPIHRAGELEGQYLPAERWPGTVALEYVWAYPPGVPLIAPGERPDAAFAARLEQLSRAGVTLYSSEERLPLLRCALSAPEAL</sequence>
<organism evidence="4">
    <name type="scientific">bioreactor metagenome</name>
    <dbReference type="NCBI Taxonomy" id="1076179"/>
    <lineage>
        <taxon>unclassified sequences</taxon>
        <taxon>metagenomes</taxon>
        <taxon>ecological metagenomes</taxon>
    </lineage>
</organism>
<dbReference type="Pfam" id="PF01276">
    <property type="entry name" value="OKR_DC_1"/>
    <property type="match status" value="1"/>
</dbReference>
<evidence type="ECO:0000313" key="4">
    <source>
        <dbReference type="EMBL" id="MPM39041.1"/>
    </source>
</evidence>
<dbReference type="SUPFAM" id="SSF53383">
    <property type="entry name" value="PLP-dependent transferases"/>
    <property type="match status" value="1"/>
</dbReference>
<dbReference type="InterPro" id="IPR000310">
    <property type="entry name" value="Orn/Lys/Arg_deCO2ase_major_dom"/>
</dbReference>
<dbReference type="Gene3D" id="3.90.105.10">
    <property type="entry name" value="Molybdopterin biosynthesis moea protein, domain 2"/>
    <property type="match status" value="1"/>
</dbReference>
<gene>
    <name evidence="4" type="primary">speA_31</name>
    <name evidence="4" type="ORF">SDC9_85672</name>
</gene>
<evidence type="ECO:0000256" key="2">
    <source>
        <dbReference type="ARBA" id="ARBA00022898"/>
    </source>
</evidence>
<name>A0A644ZGM9_9ZZZZ</name>
<dbReference type="EC" id="4.1.1.19" evidence="4"/>
<reference evidence="4" key="1">
    <citation type="submission" date="2019-08" db="EMBL/GenBank/DDBJ databases">
        <authorList>
            <person name="Kucharzyk K."/>
            <person name="Murdoch R.W."/>
            <person name="Higgins S."/>
            <person name="Loffler F."/>
        </authorList>
    </citation>
    <scope>NUCLEOTIDE SEQUENCE</scope>
</reference>
<evidence type="ECO:0000259" key="3">
    <source>
        <dbReference type="Pfam" id="PF01276"/>
    </source>
</evidence>
<comment type="cofactor">
    <cofactor evidence="1">
        <name>pyridoxal 5'-phosphate</name>
        <dbReference type="ChEBI" id="CHEBI:597326"/>
    </cofactor>
</comment>
<dbReference type="EMBL" id="VSSQ01008503">
    <property type="protein sequence ID" value="MPM39041.1"/>
    <property type="molecule type" value="Genomic_DNA"/>
</dbReference>
<dbReference type="SUPFAM" id="SSF55904">
    <property type="entry name" value="Ornithine decarboxylase C-terminal domain"/>
    <property type="match status" value="1"/>
</dbReference>
<protein>
    <submittedName>
        <fullName evidence="4">Arginine decarboxylase</fullName>
        <ecNumber evidence="4">4.1.1.19</ecNumber>
    </submittedName>
</protein>
<proteinExistence type="predicted"/>
<keyword evidence="2" id="KW-0663">Pyridoxal phosphate</keyword>
<keyword evidence="4" id="KW-0456">Lyase</keyword>
<dbReference type="InterPro" id="IPR052357">
    <property type="entry name" value="Orn_Lys_Arg_decarboxylase-I"/>
</dbReference>
<dbReference type="InterPro" id="IPR015424">
    <property type="entry name" value="PyrdxlP-dep_Trfase"/>
</dbReference>
<dbReference type="PANTHER" id="PTHR43277:SF4">
    <property type="entry name" value="ARGININE DECARBOXYLASE"/>
    <property type="match status" value="1"/>
</dbReference>
<comment type="caution">
    <text evidence="4">The sequence shown here is derived from an EMBL/GenBank/DDBJ whole genome shotgun (WGS) entry which is preliminary data.</text>
</comment>
<dbReference type="InterPro" id="IPR036633">
    <property type="entry name" value="Prn/Lys/Arg_de-COase_C_sf"/>
</dbReference>
<feature type="domain" description="Orn/Lys/Arg decarboxylases family 1 pyridoxal-P attachment site" evidence="3">
    <location>
        <begin position="2"/>
        <end position="268"/>
    </location>
</feature>
<dbReference type="AlphaFoldDB" id="A0A644ZGM9"/>
<dbReference type="InterPro" id="IPR015421">
    <property type="entry name" value="PyrdxlP-dep_Trfase_major"/>
</dbReference>
<dbReference type="Gene3D" id="3.40.640.10">
    <property type="entry name" value="Type I PLP-dependent aspartate aminotransferase-like (Major domain)"/>
    <property type="match status" value="1"/>
</dbReference>
<dbReference type="GO" id="GO:0008792">
    <property type="term" value="F:arginine decarboxylase activity"/>
    <property type="evidence" value="ECO:0007669"/>
    <property type="project" value="UniProtKB-EC"/>
</dbReference>